<dbReference type="EMBL" id="BMFW01000003">
    <property type="protein sequence ID" value="GGH91656.1"/>
    <property type="molecule type" value="Genomic_DNA"/>
</dbReference>
<gene>
    <name evidence="1" type="ORF">GCM10007170_08320</name>
</gene>
<comment type="caution">
    <text evidence="1">The sequence shown here is derived from an EMBL/GenBank/DDBJ whole genome shotgun (WGS) entry which is preliminary data.</text>
</comment>
<evidence type="ECO:0000313" key="2">
    <source>
        <dbReference type="Proteomes" id="UP000643279"/>
    </source>
</evidence>
<name>A0ABQ2AIG0_9MICC</name>
<protein>
    <submittedName>
        <fullName evidence="1">Uncharacterized protein</fullName>
    </submittedName>
</protein>
<dbReference type="Proteomes" id="UP000643279">
    <property type="component" value="Unassembled WGS sequence"/>
</dbReference>
<keyword evidence="2" id="KW-1185">Reference proteome</keyword>
<proteinExistence type="predicted"/>
<evidence type="ECO:0000313" key="1">
    <source>
        <dbReference type="EMBL" id="GGH91656.1"/>
    </source>
</evidence>
<organism evidence="1 2">
    <name type="scientific">Arthrobacter liuii</name>
    <dbReference type="NCBI Taxonomy" id="1476996"/>
    <lineage>
        <taxon>Bacteria</taxon>
        <taxon>Bacillati</taxon>
        <taxon>Actinomycetota</taxon>
        <taxon>Actinomycetes</taxon>
        <taxon>Micrococcales</taxon>
        <taxon>Micrococcaceae</taxon>
        <taxon>Arthrobacter</taxon>
    </lineage>
</organism>
<sequence length="142" mass="15848">MANVSRGARRPRVTGLAPRIVPFRFLTQLGIDRRPVMTNPRRSQEGQGLPKSHDVRLTLSGESMVSPIQAVFRGVLDQNRKVVPYPAGIERSVLLLDDVFDVLAWDRQVLTGEPVHNPRKRTTRPINPADTGLQPAQAILWA</sequence>
<reference evidence="2" key="1">
    <citation type="journal article" date="2019" name="Int. J. Syst. Evol. Microbiol.">
        <title>The Global Catalogue of Microorganisms (GCM) 10K type strain sequencing project: providing services to taxonomists for standard genome sequencing and annotation.</title>
        <authorList>
            <consortium name="The Broad Institute Genomics Platform"/>
            <consortium name="The Broad Institute Genome Sequencing Center for Infectious Disease"/>
            <person name="Wu L."/>
            <person name="Ma J."/>
        </authorList>
    </citation>
    <scope>NUCLEOTIDE SEQUENCE [LARGE SCALE GENOMIC DNA]</scope>
    <source>
        <strain evidence="2">CGMCC 1.12778</strain>
    </source>
</reference>
<accession>A0ABQ2AIG0</accession>